<dbReference type="SUPFAM" id="SSF54909">
    <property type="entry name" value="Dimeric alpha+beta barrel"/>
    <property type="match status" value="1"/>
</dbReference>
<name>X1IK65_9ZZZZ</name>
<reference evidence="2" key="1">
    <citation type="journal article" date="2014" name="Front. Microbiol.">
        <title>High frequency of phylogenetically diverse reductive dehalogenase-homologous genes in deep subseafloor sedimentary metagenomes.</title>
        <authorList>
            <person name="Kawai M."/>
            <person name="Futagami T."/>
            <person name="Toyoda A."/>
            <person name="Takaki Y."/>
            <person name="Nishi S."/>
            <person name="Hori S."/>
            <person name="Arai W."/>
            <person name="Tsubouchi T."/>
            <person name="Morono Y."/>
            <person name="Uchiyama I."/>
            <person name="Ito T."/>
            <person name="Fujiyama A."/>
            <person name="Inagaki F."/>
            <person name="Takami H."/>
        </authorList>
    </citation>
    <scope>NUCLEOTIDE SEQUENCE</scope>
    <source>
        <strain evidence="2">Expedition CK06-06</strain>
    </source>
</reference>
<feature type="domain" description="ABM" evidence="1">
    <location>
        <begin position="1"/>
        <end position="70"/>
    </location>
</feature>
<dbReference type="InterPro" id="IPR007138">
    <property type="entry name" value="ABM_dom"/>
</dbReference>
<dbReference type="Gene3D" id="3.30.70.100">
    <property type="match status" value="1"/>
</dbReference>
<dbReference type="EMBL" id="BARU01029677">
    <property type="protein sequence ID" value="GAH69660.1"/>
    <property type="molecule type" value="Genomic_DNA"/>
</dbReference>
<accession>X1IK65</accession>
<organism evidence="2">
    <name type="scientific">marine sediment metagenome</name>
    <dbReference type="NCBI Taxonomy" id="412755"/>
    <lineage>
        <taxon>unclassified sequences</taxon>
        <taxon>metagenomes</taxon>
        <taxon>ecological metagenomes</taxon>
    </lineage>
</organism>
<proteinExistence type="predicted"/>
<comment type="caution">
    <text evidence="2">The sequence shown here is derived from an EMBL/GenBank/DDBJ whole genome shotgun (WGS) entry which is preliminary data.</text>
</comment>
<evidence type="ECO:0000313" key="2">
    <source>
        <dbReference type="EMBL" id="GAH69660.1"/>
    </source>
</evidence>
<gene>
    <name evidence="2" type="ORF">S03H2_47173</name>
</gene>
<evidence type="ECO:0000259" key="1">
    <source>
        <dbReference type="Pfam" id="PF03992"/>
    </source>
</evidence>
<dbReference type="Pfam" id="PF03992">
    <property type="entry name" value="ABM"/>
    <property type="match status" value="1"/>
</dbReference>
<sequence length="97" mass="11465">MFARLTRIKTKIERLDEVAKLFEESVIPLCKKQKGYKGAYFLIDRKTGESIPITLWENEEDMLATESSHFFQEQLVRFMTFFKAPPIREAYEVVVQD</sequence>
<dbReference type="InterPro" id="IPR011008">
    <property type="entry name" value="Dimeric_a/b-barrel"/>
</dbReference>
<protein>
    <recommendedName>
        <fullName evidence="1">ABM domain-containing protein</fullName>
    </recommendedName>
</protein>
<dbReference type="AlphaFoldDB" id="X1IK65"/>